<keyword evidence="5" id="KW-0966">Cell projection</keyword>
<comment type="function">
    <text evidence="4">Required for flagellar hook formation. May act as a scaffolding protein.</text>
</comment>
<evidence type="ECO:0000256" key="3">
    <source>
        <dbReference type="ARBA" id="ARBA00022795"/>
    </source>
</evidence>
<keyword evidence="3" id="KW-1005">Bacterial flagellum biogenesis</keyword>
<keyword evidence="5" id="KW-0282">Flagellum</keyword>
<comment type="similarity">
    <text evidence="1">Belongs to the FlgD family.</text>
</comment>
<organism evidence="5 6">
    <name type="scientific">Legionella israelensis</name>
    <dbReference type="NCBI Taxonomy" id="454"/>
    <lineage>
        <taxon>Bacteria</taxon>
        <taxon>Pseudomonadati</taxon>
        <taxon>Pseudomonadota</taxon>
        <taxon>Gammaproteobacteria</taxon>
        <taxon>Legionellales</taxon>
        <taxon>Legionellaceae</taxon>
        <taxon>Legionella</taxon>
    </lineage>
</organism>
<dbReference type="AlphaFoldDB" id="A0AAX1EFY7"/>
<dbReference type="Proteomes" id="UP000295517">
    <property type="component" value="Chromosome"/>
</dbReference>
<keyword evidence="5" id="KW-0969">Cilium</keyword>
<dbReference type="RefSeq" id="WP_135060273.1">
    <property type="nucleotide sequence ID" value="NZ_CP038254.1"/>
</dbReference>
<name>A0AAX1EFY7_9GAMM</name>
<reference evidence="5 6" key="1">
    <citation type="submission" date="2019-03" db="EMBL/GenBank/DDBJ databases">
        <title>Diverse conjugative elements silence natural transformation in Legionella species.</title>
        <authorList>
            <person name="Durieux I."/>
            <person name="Ginevra C."/>
            <person name="Attaiech L."/>
            <person name="Picq K."/>
            <person name="Juan P.A."/>
            <person name="Jarraud S."/>
            <person name="Charpentier X."/>
        </authorList>
    </citation>
    <scope>NUCLEOTIDE SEQUENCE [LARGE SCALE GENOMIC DNA]</scope>
    <source>
        <strain evidence="5 6">HL-0427-4011</strain>
    </source>
</reference>
<evidence type="ECO:0000313" key="5">
    <source>
        <dbReference type="EMBL" id="QBR83984.1"/>
    </source>
</evidence>
<evidence type="ECO:0000256" key="1">
    <source>
        <dbReference type="ARBA" id="ARBA00010577"/>
    </source>
</evidence>
<evidence type="ECO:0000256" key="4">
    <source>
        <dbReference type="ARBA" id="ARBA00024746"/>
    </source>
</evidence>
<gene>
    <name evidence="5" type="ORF">E3983_06240</name>
</gene>
<dbReference type="InterPro" id="IPR005648">
    <property type="entry name" value="FlgD"/>
</dbReference>
<protein>
    <recommendedName>
        <fullName evidence="2">Basal-body rod modification protein FlgD</fullName>
    </recommendedName>
</protein>
<evidence type="ECO:0000256" key="2">
    <source>
        <dbReference type="ARBA" id="ARBA00016013"/>
    </source>
</evidence>
<dbReference type="EMBL" id="CP038254">
    <property type="protein sequence ID" value="QBR83984.1"/>
    <property type="molecule type" value="Genomic_DNA"/>
</dbReference>
<proteinExistence type="inferred from homology"/>
<evidence type="ECO:0000313" key="6">
    <source>
        <dbReference type="Proteomes" id="UP000295517"/>
    </source>
</evidence>
<dbReference type="GO" id="GO:0044781">
    <property type="term" value="P:bacterial-type flagellum organization"/>
    <property type="evidence" value="ECO:0007669"/>
    <property type="project" value="UniProtKB-KW"/>
</dbReference>
<sequence>MTDAIESTSSTSINQADYLKLFMQELTYQDPLKPVDNKEFMAQMAQFSMLQEAQASKELLSQLLGMTSANQALNLLGKKVKIKNSNEEGYVTNVLFSDNDPPRLSIGMKGAKVEQVILNDIEEVLSQESFL</sequence>
<accession>A0AAX1EFY7</accession>
<dbReference type="Pfam" id="PF03963">
    <property type="entry name" value="FlgD"/>
    <property type="match status" value="1"/>
</dbReference>